<dbReference type="EMBL" id="LS398110">
    <property type="protein sequence ID" value="SPP92585.1"/>
    <property type="molecule type" value="Genomic_DNA"/>
</dbReference>
<dbReference type="AlphaFoldDB" id="A0A2U3PTV5"/>
<proteinExistence type="predicted"/>
<organism evidence="2 3">
    <name type="scientific">Bradyrhizobium vignae</name>
    <dbReference type="NCBI Taxonomy" id="1549949"/>
    <lineage>
        <taxon>Bacteria</taxon>
        <taxon>Pseudomonadati</taxon>
        <taxon>Pseudomonadota</taxon>
        <taxon>Alphaproteobacteria</taxon>
        <taxon>Hyphomicrobiales</taxon>
        <taxon>Nitrobacteraceae</taxon>
        <taxon>Bradyrhizobium</taxon>
    </lineage>
</organism>
<evidence type="ECO:0000313" key="2">
    <source>
        <dbReference type="EMBL" id="SPP92585.1"/>
    </source>
</evidence>
<protein>
    <submittedName>
        <fullName evidence="2">Uncharacterized protein</fullName>
    </submittedName>
</protein>
<sequence>MIRPTLIRNDRVNRNNIPPTPRGNVAHADCKLMAKGAFAKLFLPQCTAHAQYRATMLDHVANRGSWSGPCTRQIIQDKHLRPSTLTPDRPGCAWSLPL</sequence>
<name>A0A2U3PTV5_9BRAD</name>
<accession>A0A2U3PTV5</accession>
<gene>
    <name evidence="2" type="ORF">BRAD3257_1454</name>
</gene>
<feature type="region of interest" description="Disordered" evidence="1">
    <location>
        <begin position="1"/>
        <end position="20"/>
    </location>
</feature>
<evidence type="ECO:0000313" key="3">
    <source>
        <dbReference type="Proteomes" id="UP000246085"/>
    </source>
</evidence>
<dbReference type="Proteomes" id="UP000246085">
    <property type="component" value="Chromosome BRAD3257"/>
</dbReference>
<dbReference type="KEGG" id="bvz:BRAD3257_1454"/>
<reference evidence="2 3" key="1">
    <citation type="submission" date="2018-03" db="EMBL/GenBank/DDBJ databases">
        <authorList>
            <person name="Gully D."/>
        </authorList>
    </citation>
    <scope>NUCLEOTIDE SEQUENCE [LARGE SCALE GENOMIC DNA]</scope>
    <source>
        <strain evidence="2">ORS3257</strain>
    </source>
</reference>
<evidence type="ECO:0000256" key="1">
    <source>
        <dbReference type="SAM" id="MobiDB-lite"/>
    </source>
</evidence>